<keyword evidence="3" id="KW-1185">Reference proteome</keyword>
<dbReference type="AlphaFoldDB" id="A0A2G5EG71"/>
<evidence type="ECO:0000259" key="1">
    <source>
        <dbReference type="Pfam" id="PF08268"/>
    </source>
</evidence>
<dbReference type="InterPro" id="IPR013187">
    <property type="entry name" value="F-box-assoc_dom_typ3"/>
</dbReference>
<dbReference type="NCBIfam" id="TIGR01640">
    <property type="entry name" value="F_box_assoc_1"/>
    <property type="match status" value="1"/>
</dbReference>
<dbReference type="InParanoid" id="A0A2G5EG71"/>
<proteinExistence type="predicted"/>
<dbReference type="EMBL" id="KZ305026">
    <property type="protein sequence ID" value="PIA54765.1"/>
    <property type="molecule type" value="Genomic_DNA"/>
</dbReference>
<dbReference type="PANTHER" id="PTHR31111:SF136">
    <property type="entry name" value="F-BOX ASSOCIATED DOMAIN-CONTAINING PROTEIN"/>
    <property type="match status" value="1"/>
</dbReference>
<protein>
    <recommendedName>
        <fullName evidence="1">F-box associated beta-propeller type 3 domain-containing protein</fullName>
    </recommendedName>
</protein>
<dbReference type="Proteomes" id="UP000230069">
    <property type="component" value="Unassembled WGS sequence"/>
</dbReference>
<dbReference type="PANTHER" id="PTHR31111">
    <property type="entry name" value="BNAA05G37150D PROTEIN-RELATED"/>
    <property type="match status" value="1"/>
</dbReference>
<sequence length="243" mass="28108">MVPGFGFHEASKQYKVVQLFYWFEQNDIIKTDGRVFTLGCSKSWRRLDNVPNVHCCYKISSSASVNGSLHWFTGGEYIISFDLGSENFGFIAYPQFSILSENRARYHPKEFRVINLGGWLSISDASYVDHIELWIMKEYNVHESWTKYIVSRTYGINGMPFTKVLPISIWKNGEILLLYDSRILVLYDFKSDQYTPLQVDGIPECSAERGFGSKLRRNSYANFEVFPYVGNLMSLKSLCKIDE</sequence>
<name>A0A2G5EG71_AQUCA</name>
<organism evidence="2 3">
    <name type="scientific">Aquilegia coerulea</name>
    <name type="common">Rocky mountain columbine</name>
    <dbReference type="NCBI Taxonomy" id="218851"/>
    <lineage>
        <taxon>Eukaryota</taxon>
        <taxon>Viridiplantae</taxon>
        <taxon>Streptophyta</taxon>
        <taxon>Embryophyta</taxon>
        <taxon>Tracheophyta</taxon>
        <taxon>Spermatophyta</taxon>
        <taxon>Magnoliopsida</taxon>
        <taxon>Ranunculales</taxon>
        <taxon>Ranunculaceae</taxon>
        <taxon>Thalictroideae</taxon>
        <taxon>Aquilegia</taxon>
    </lineage>
</organism>
<gene>
    <name evidence="2" type="ORF">AQUCO_00900980v1</name>
</gene>
<dbReference type="OrthoDB" id="1102644at2759"/>
<dbReference type="Pfam" id="PF08268">
    <property type="entry name" value="FBA_3"/>
    <property type="match status" value="1"/>
</dbReference>
<reference evidence="2 3" key="1">
    <citation type="submission" date="2017-09" db="EMBL/GenBank/DDBJ databases">
        <title>WGS assembly of Aquilegia coerulea Goldsmith.</title>
        <authorList>
            <person name="Hodges S."/>
            <person name="Kramer E."/>
            <person name="Nordborg M."/>
            <person name="Tomkins J."/>
            <person name="Borevitz J."/>
            <person name="Derieg N."/>
            <person name="Yan J."/>
            <person name="Mihaltcheva S."/>
            <person name="Hayes R.D."/>
            <person name="Rokhsar D."/>
        </authorList>
    </citation>
    <scope>NUCLEOTIDE SEQUENCE [LARGE SCALE GENOMIC DNA]</scope>
    <source>
        <strain evidence="3">cv. Goldsmith</strain>
    </source>
</reference>
<dbReference type="InterPro" id="IPR017451">
    <property type="entry name" value="F-box-assoc_interact_dom"/>
</dbReference>
<evidence type="ECO:0000313" key="2">
    <source>
        <dbReference type="EMBL" id="PIA54765.1"/>
    </source>
</evidence>
<accession>A0A2G5EG71</accession>
<evidence type="ECO:0000313" key="3">
    <source>
        <dbReference type="Proteomes" id="UP000230069"/>
    </source>
</evidence>
<feature type="domain" description="F-box associated beta-propeller type 3" evidence="1">
    <location>
        <begin position="5"/>
        <end position="207"/>
    </location>
</feature>